<dbReference type="EMBL" id="GBXM01043150">
    <property type="protein sequence ID" value="JAH65427.1"/>
    <property type="molecule type" value="Transcribed_RNA"/>
</dbReference>
<name>A0A0E9UI64_ANGAN</name>
<reference evidence="1" key="2">
    <citation type="journal article" date="2015" name="Fish Shellfish Immunol.">
        <title>Early steps in the European eel (Anguilla anguilla)-Vibrio vulnificus interaction in the gills: Role of the RtxA13 toxin.</title>
        <authorList>
            <person name="Callol A."/>
            <person name="Pajuelo D."/>
            <person name="Ebbesson L."/>
            <person name="Teles M."/>
            <person name="MacKenzie S."/>
            <person name="Amaro C."/>
        </authorList>
    </citation>
    <scope>NUCLEOTIDE SEQUENCE</scope>
</reference>
<proteinExistence type="predicted"/>
<protein>
    <submittedName>
        <fullName evidence="1">Uncharacterized protein</fullName>
    </submittedName>
</protein>
<dbReference type="AlphaFoldDB" id="A0A0E9UI64"/>
<evidence type="ECO:0000313" key="1">
    <source>
        <dbReference type="EMBL" id="JAH65427.1"/>
    </source>
</evidence>
<sequence>MSFSSTLAVNTKKSLLPDFTITPFRQKTPDANLD</sequence>
<accession>A0A0E9UI64</accession>
<reference evidence="1" key="1">
    <citation type="submission" date="2014-11" db="EMBL/GenBank/DDBJ databases">
        <authorList>
            <person name="Amaro Gonzalez C."/>
        </authorList>
    </citation>
    <scope>NUCLEOTIDE SEQUENCE</scope>
</reference>
<organism evidence="1">
    <name type="scientific">Anguilla anguilla</name>
    <name type="common">European freshwater eel</name>
    <name type="synonym">Muraena anguilla</name>
    <dbReference type="NCBI Taxonomy" id="7936"/>
    <lineage>
        <taxon>Eukaryota</taxon>
        <taxon>Metazoa</taxon>
        <taxon>Chordata</taxon>
        <taxon>Craniata</taxon>
        <taxon>Vertebrata</taxon>
        <taxon>Euteleostomi</taxon>
        <taxon>Actinopterygii</taxon>
        <taxon>Neopterygii</taxon>
        <taxon>Teleostei</taxon>
        <taxon>Anguilliformes</taxon>
        <taxon>Anguillidae</taxon>
        <taxon>Anguilla</taxon>
    </lineage>
</organism>